<sequence length="45" mass="5392">MYSELMKNGWTFRDIEEMDIYGFLNVMNGPDSKQYDDIEAFYNSI</sequence>
<reference evidence="2" key="1">
    <citation type="submission" date="2015-01" db="EMBL/GenBank/DDBJ databases">
        <title>Comparative genome analysis of Bacillus coagulans HM-08, Clostridium butyricum HM-68, Bacillus subtilis HM-66 and Bacillus paralicheniformis BL-09.</title>
        <authorList>
            <person name="Zhang H."/>
        </authorList>
    </citation>
    <scope>NUCLEOTIDE SEQUENCE [LARGE SCALE GENOMIC DNA]</scope>
    <source>
        <strain evidence="2">HM-08</strain>
    </source>
</reference>
<dbReference type="AlphaFoldDB" id="A0AAN0WCD8"/>
<dbReference type="EMBL" id="CP010525">
    <property type="protein sequence ID" value="AJO22888.1"/>
    <property type="molecule type" value="Genomic_DNA"/>
</dbReference>
<accession>A0AAN0WCD8</accession>
<dbReference type="Proteomes" id="UP000032024">
    <property type="component" value="Chromosome"/>
</dbReference>
<name>A0AAN0WCD8_HEYCO</name>
<evidence type="ECO:0000313" key="1">
    <source>
        <dbReference type="EMBL" id="AJO22888.1"/>
    </source>
</evidence>
<proteinExistence type="predicted"/>
<protein>
    <submittedName>
        <fullName evidence="1">Uncharacterized protein</fullName>
    </submittedName>
</protein>
<keyword evidence="2" id="KW-1185">Reference proteome</keyword>
<gene>
    <name evidence="1" type="ORF">SB48_HM08orf03313</name>
</gene>
<evidence type="ECO:0000313" key="2">
    <source>
        <dbReference type="Proteomes" id="UP000032024"/>
    </source>
</evidence>
<organism evidence="1 2">
    <name type="scientific">Heyndrickxia coagulans</name>
    <name type="common">Weizmannia coagulans</name>
    <dbReference type="NCBI Taxonomy" id="1398"/>
    <lineage>
        <taxon>Bacteria</taxon>
        <taxon>Bacillati</taxon>
        <taxon>Bacillota</taxon>
        <taxon>Bacilli</taxon>
        <taxon>Bacillales</taxon>
        <taxon>Bacillaceae</taxon>
        <taxon>Heyndrickxia</taxon>
    </lineage>
</organism>